<feature type="region of interest" description="Disordered" evidence="1">
    <location>
        <begin position="86"/>
        <end position="123"/>
    </location>
</feature>
<feature type="compositionally biased region" description="Basic residues" evidence="1">
    <location>
        <begin position="111"/>
        <end position="123"/>
    </location>
</feature>
<name>A0A6J7IPG3_9ZZZZ</name>
<sequence length="123" mass="13825">MRIGHRSDERLAVVATFAQAYIERDAPEHRHRCAQRLGELLGNQISTAATKEVHWLAAMRARESAHVFDHAAHLLLGDLGHHARADSNLSGGNLRRGHNDELGVRQQLSHRDRHIAGARRKIK</sequence>
<dbReference type="AlphaFoldDB" id="A0A6J7IPG3"/>
<gene>
    <name evidence="2" type="ORF">UFOPK3610_02044</name>
</gene>
<reference evidence="2" key="1">
    <citation type="submission" date="2020-05" db="EMBL/GenBank/DDBJ databases">
        <authorList>
            <person name="Chiriac C."/>
            <person name="Salcher M."/>
            <person name="Ghai R."/>
            <person name="Kavagutti S V."/>
        </authorList>
    </citation>
    <scope>NUCLEOTIDE SEQUENCE</scope>
</reference>
<evidence type="ECO:0000313" key="2">
    <source>
        <dbReference type="EMBL" id="CAB4933173.1"/>
    </source>
</evidence>
<protein>
    <submittedName>
        <fullName evidence="2">Unannotated protein</fullName>
    </submittedName>
</protein>
<proteinExistence type="predicted"/>
<accession>A0A6J7IPG3</accession>
<dbReference type="EMBL" id="CAFBMR010000163">
    <property type="protein sequence ID" value="CAB4933173.1"/>
    <property type="molecule type" value="Genomic_DNA"/>
</dbReference>
<evidence type="ECO:0000256" key="1">
    <source>
        <dbReference type="SAM" id="MobiDB-lite"/>
    </source>
</evidence>
<organism evidence="2">
    <name type="scientific">freshwater metagenome</name>
    <dbReference type="NCBI Taxonomy" id="449393"/>
    <lineage>
        <taxon>unclassified sequences</taxon>
        <taxon>metagenomes</taxon>
        <taxon>ecological metagenomes</taxon>
    </lineage>
</organism>